<keyword evidence="2" id="KW-1185">Reference proteome</keyword>
<dbReference type="Proteomes" id="UP000305778">
    <property type="component" value="Unassembled WGS sequence"/>
</dbReference>
<organism evidence="1 2">
    <name type="scientific">Actinacidiphila oryziradicis</name>
    <dbReference type="NCBI Taxonomy" id="2571141"/>
    <lineage>
        <taxon>Bacteria</taxon>
        <taxon>Bacillati</taxon>
        <taxon>Actinomycetota</taxon>
        <taxon>Actinomycetes</taxon>
        <taxon>Kitasatosporales</taxon>
        <taxon>Streptomycetaceae</taxon>
        <taxon>Actinacidiphila</taxon>
    </lineage>
</organism>
<protein>
    <submittedName>
        <fullName evidence="1">Uncharacterized protein</fullName>
    </submittedName>
</protein>
<dbReference type="RefSeq" id="WP_136726906.1">
    <property type="nucleotide sequence ID" value="NZ_SUMC01000032.1"/>
</dbReference>
<name>A0A4U0SJG0_9ACTN</name>
<dbReference type="AlphaFoldDB" id="A0A4U0SJG0"/>
<sequence>MNATAFEFDGPAGEADELARSLAKWLNDDEDLSGSARLRMVPPAPGEQGGLADAAEVLSAAGPLADALVGGLFVWLVERVRSRRVSFKVTRPDGACVELSAGSVEEAAVVQQQLRQFLDPGPGLRPGPGPGPGAPS</sequence>
<gene>
    <name evidence="1" type="ORF">FCI23_29055</name>
</gene>
<dbReference type="OrthoDB" id="4237366at2"/>
<accession>A0A4U0SJG0</accession>
<dbReference type="EMBL" id="SUMC01000032">
    <property type="protein sequence ID" value="TKA08317.1"/>
    <property type="molecule type" value="Genomic_DNA"/>
</dbReference>
<evidence type="ECO:0000313" key="2">
    <source>
        <dbReference type="Proteomes" id="UP000305778"/>
    </source>
</evidence>
<proteinExistence type="predicted"/>
<comment type="caution">
    <text evidence="1">The sequence shown here is derived from an EMBL/GenBank/DDBJ whole genome shotgun (WGS) entry which is preliminary data.</text>
</comment>
<evidence type="ECO:0000313" key="1">
    <source>
        <dbReference type="EMBL" id="TKA08317.1"/>
    </source>
</evidence>
<dbReference type="Pfam" id="PF19953">
    <property type="entry name" value="EACC1"/>
    <property type="match status" value="1"/>
</dbReference>
<dbReference type="InterPro" id="IPR045428">
    <property type="entry name" value="EACC1"/>
</dbReference>
<reference evidence="1 2" key="1">
    <citation type="submission" date="2019-04" db="EMBL/GenBank/DDBJ databases">
        <title>Streptomyces oryziradicis sp. nov., a novel actinomycete isolated from rhizosphere soil of rice (Oryza sativa L.).</title>
        <authorList>
            <person name="Li C."/>
        </authorList>
    </citation>
    <scope>NUCLEOTIDE SEQUENCE [LARGE SCALE GENOMIC DNA]</scope>
    <source>
        <strain evidence="1 2">NEAU-C40</strain>
    </source>
</reference>